<protein>
    <submittedName>
        <fullName evidence="2">DNA polymerase III subunit delta</fullName>
    </submittedName>
    <submittedName>
        <fullName evidence="1">DNA polymerase-3 subunit delta</fullName>
    </submittedName>
</protein>
<sequence length="291" mass="34220">MLNEVFIKIINNSLNAKKLSHAYLLSSKKIKNFYEYFLYFINQINHENYQNFSDIKFGDLYFYIDGKNQNIHKQTILDAMNDTSETSILNQNKKRILIINNIENATMQSLNSLLKYLESPPKNTIIIMSCNFIAKVLKTIKSRAFIIEISTNDNELENSNEAFKNFFANTNSVYDEDLVLIFKKLSETIYQSSKKPIDFLEAVIEFFVYENKEIILDFLIMAFIDVYKIKKEIRNLDLLDANKIKKESFDYIPIYKIISLLKETKINLESSANFNLQKSNLLLKLEQFYDI</sequence>
<gene>
    <name evidence="2" type="primary">holB</name>
    <name evidence="1" type="ORF">BCF88_10542</name>
    <name evidence="2" type="ORF">NCTC10135_00806</name>
</gene>
<name>A0A318U6E5_9BACT</name>
<dbReference type="KEGG" id="mala:NCTC10135_00806"/>
<reference evidence="4" key="2">
    <citation type="submission" date="2018-06" db="EMBL/GenBank/DDBJ databases">
        <authorList>
            <consortium name="Pathogen Informatics"/>
        </authorList>
    </citation>
    <scope>NUCLEOTIDE SEQUENCE [LARGE SCALE GENOMIC DNA]</scope>
    <source>
        <strain evidence="4">NCTC10135</strain>
    </source>
</reference>
<reference evidence="1 3" key="1">
    <citation type="submission" date="2018-06" db="EMBL/GenBank/DDBJ databases">
        <title>Genomic Encyclopedia of Archaeal and Bacterial Type Strains, Phase II (KMG-II): from individual species to whole genera.</title>
        <authorList>
            <person name="Goeker M."/>
        </authorList>
    </citation>
    <scope>NUCLEOTIDE SEQUENCE [LARGE SCALE GENOMIC DNA]</scope>
    <source>
        <strain evidence="1 3">ATCC 29103</strain>
    </source>
</reference>
<dbReference type="Gene3D" id="3.40.50.300">
    <property type="entry name" value="P-loop containing nucleotide triphosphate hydrolases"/>
    <property type="match status" value="1"/>
</dbReference>
<dbReference type="STRING" id="1188234.MALK_5970"/>
<dbReference type="RefSeq" id="WP_110858281.1">
    <property type="nucleotide sequence ID" value="NZ_LS991949.1"/>
</dbReference>
<dbReference type="Pfam" id="PF13177">
    <property type="entry name" value="DNA_pol3_delta2"/>
    <property type="match status" value="1"/>
</dbReference>
<dbReference type="InterPro" id="IPR027417">
    <property type="entry name" value="P-loop_NTPase"/>
</dbReference>
<evidence type="ECO:0000313" key="3">
    <source>
        <dbReference type="Proteomes" id="UP000247715"/>
    </source>
</evidence>
<evidence type="ECO:0000313" key="1">
    <source>
        <dbReference type="EMBL" id="PYF43118.1"/>
    </source>
</evidence>
<dbReference type="EMBL" id="QKLP01000005">
    <property type="protein sequence ID" value="PYF43118.1"/>
    <property type="molecule type" value="Genomic_DNA"/>
</dbReference>
<reference evidence="2" key="3">
    <citation type="submission" date="2018-06" db="EMBL/GenBank/DDBJ databases">
        <authorList>
            <consortium name="Pathogen Informatics"/>
            <person name="Doyle S."/>
        </authorList>
    </citation>
    <scope>NUCLEOTIDE SEQUENCE</scope>
    <source>
        <strain evidence="2">NCTC10135</strain>
    </source>
</reference>
<dbReference type="AlphaFoldDB" id="A0A318U6E5"/>
<proteinExistence type="predicted"/>
<evidence type="ECO:0000313" key="2">
    <source>
        <dbReference type="EMBL" id="SYV90285.1"/>
    </source>
</evidence>
<dbReference type="EMBL" id="LS991949">
    <property type="protein sequence ID" value="SYV90285.1"/>
    <property type="molecule type" value="Genomic_DNA"/>
</dbReference>
<dbReference type="SUPFAM" id="SSF52540">
    <property type="entry name" value="P-loop containing nucleoside triphosphate hydrolases"/>
    <property type="match status" value="1"/>
</dbReference>
<accession>A0A318U6E5</accession>
<evidence type="ECO:0000313" key="4">
    <source>
        <dbReference type="Proteomes" id="UP000259864"/>
    </source>
</evidence>
<dbReference type="Proteomes" id="UP000247715">
    <property type="component" value="Unassembled WGS sequence"/>
</dbReference>
<organism evidence="1 3">
    <name type="scientific">Metamycoplasma alkalescens</name>
    <dbReference type="NCBI Taxonomy" id="45363"/>
    <lineage>
        <taxon>Bacteria</taxon>
        <taxon>Bacillati</taxon>
        <taxon>Mycoplasmatota</taxon>
        <taxon>Mycoplasmoidales</taxon>
        <taxon>Metamycoplasmataceae</taxon>
        <taxon>Metamycoplasma</taxon>
    </lineage>
</organism>
<dbReference type="Proteomes" id="UP000259864">
    <property type="component" value="Chromosome 1"/>
</dbReference>